<dbReference type="AlphaFoldDB" id="A0AAV0W3X1"/>
<accession>A0AAV0W3X1</accession>
<organism evidence="1 2">
    <name type="scientific">Macrosiphum euphorbiae</name>
    <name type="common">potato aphid</name>
    <dbReference type="NCBI Taxonomy" id="13131"/>
    <lineage>
        <taxon>Eukaryota</taxon>
        <taxon>Metazoa</taxon>
        <taxon>Ecdysozoa</taxon>
        <taxon>Arthropoda</taxon>
        <taxon>Hexapoda</taxon>
        <taxon>Insecta</taxon>
        <taxon>Pterygota</taxon>
        <taxon>Neoptera</taxon>
        <taxon>Paraneoptera</taxon>
        <taxon>Hemiptera</taxon>
        <taxon>Sternorrhyncha</taxon>
        <taxon>Aphidomorpha</taxon>
        <taxon>Aphidoidea</taxon>
        <taxon>Aphididae</taxon>
        <taxon>Macrosiphini</taxon>
        <taxon>Macrosiphum</taxon>
    </lineage>
</organism>
<evidence type="ECO:0000313" key="2">
    <source>
        <dbReference type="Proteomes" id="UP001160148"/>
    </source>
</evidence>
<dbReference type="Proteomes" id="UP001160148">
    <property type="component" value="Unassembled WGS sequence"/>
</dbReference>
<protein>
    <submittedName>
        <fullName evidence="1">Uncharacterized protein</fullName>
    </submittedName>
</protein>
<dbReference type="Gene3D" id="3.30.420.10">
    <property type="entry name" value="Ribonuclease H-like superfamily/Ribonuclease H"/>
    <property type="match status" value="1"/>
</dbReference>
<comment type="caution">
    <text evidence="1">The sequence shown here is derived from an EMBL/GenBank/DDBJ whole genome shotgun (WGS) entry which is preliminary data.</text>
</comment>
<evidence type="ECO:0000313" key="1">
    <source>
        <dbReference type="EMBL" id="CAI6350492.1"/>
    </source>
</evidence>
<dbReference type="InterPro" id="IPR036397">
    <property type="entry name" value="RNaseH_sf"/>
</dbReference>
<reference evidence="1 2" key="1">
    <citation type="submission" date="2023-01" db="EMBL/GenBank/DDBJ databases">
        <authorList>
            <person name="Whitehead M."/>
        </authorList>
    </citation>
    <scope>NUCLEOTIDE SEQUENCE [LARGE SCALE GENOMIC DNA]</scope>
</reference>
<name>A0AAV0W3X1_9HEMI</name>
<sequence length="171" mass="20174">MRELGRMFRTYCHQKHSMWPQYVPYIEWTLNNVRHESTHHSPSTLFLKNSKHNPLMQFIQFPHSDPPLEYNKQLTLALEVQLTKAESRQKSQMSKLNPTHFKIGDLVLVRTHMLSNQIDKKISKFFLLYNGPFKIKNVKTINAYELVHPDDDTPKGTHNIVHLKPYVPPTM</sequence>
<keyword evidence="2" id="KW-1185">Reference proteome</keyword>
<dbReference type="EMBL" id="CARXXK010000001">
    <property type="protein sequence ID" value="CAI6350492.1"/>
    <property type="molecule type" value="Genomic_DNA"/>
</dbReference>
<proteinExistence type="predicted"/>
<gene>
    <name evidence="1" type="ORF">MEUPH1_LOCUS6942</name>
</gene>
<dbReference type="GO" id="GO:0003676">
    <property type="term" value="F:nucleic acid binding"/>
    <property type="evidence" value="ECO:0007669"/>
    <property type="project" value="InterPro"/>
</dbReference>